<dbReference type="Proteomes" id="UP001201262">
    <property type="component" value="Unassembled WGS sequence"/>
</dbReference>
<name>A0AAD4PZ57_9EURO</name>
<dbReference type="RefSeq" id="XP_046070466.1">
    <property type="nucleotide sequence ID" value="XM_046220653.1"/>
</dbReference>
<organism evidence="1 2">
    <name type="scientific">Talaromyces proteolyticus</name>
    <dbReference type="NCBI Taxonomy" id="1131652"/>
    <lineage>
        <taxon>Eukaryota</taxon>
        <taxon>Fungi</taxon>
        <taxon>Dikarya</taxon>
        <taxon>Ascomycota</taxon>
        <taxon>Pezizomycotina</taxon>
        <taxon>Eurotiomycetes</taxon>
        <taxon>Eurotiomycetidae</taxon>
        <taxon>Eurotiales</taxon>
        <taxon>Trichocomaceae</taxon>
        <taxon>Talaromyces</taxon>
        <taxon>Talaromyces sect. Bacilispori</taxon>
    </lineage>
</organism>
<dbReference type="EMBL" id="JAJTJA010000008">
    <property type="protein sequence ID" value="KAH8695324.1"/>
    <property type="molecule type" value="Genomic_DNA"/>
</dbReference>
<evidence type="ECO:0000313" key="2">
    <source>
        <dbReference type="Proteomes" id="UP001201262"/>
    </source>
</evidence>
<dbReference type="GeneID" id="70250940"/>
<reference evidence="1" key="1">
    <citation type="submission" date="2021-12" db="EMBL/GenBank/DDBJ databases">
        <title>Convergent genome expansion in fungi linked to evolution of root-endophyte symbiosis.</title>
        <authorList>
            <consortium name="DOE Joint Genome Institute"/>
            <person name="Ke Y.-H."/>
            <person name="Bonito G."/>
            <person name="Liao H.-L."/>
            <person name="Looney B."/>
            <person name="Rojas-Flechas A."/>
            <person name="Nash J."/>
            <person name="Hameed K."/>
            <person name="Schadt C."/>
            <person name="Martin F."/>
            <person name="Crous P.W."/>
            <person name="Miettinen O."/>
            <person name="Magnuson J.K."/>
            <person name="Labbe J."/>
            <person name="Jacobson D."/>
            <person name="Doktycz M.J."/>
            <person name="Veneault-Fourrey C."/>
            <person name="Kuo A."/>
            <person name="Mondo S."/>
            <person name="Calhoun S."/>
            <person name="Riley R."/>
            <person name="Ohm R."/>
            <person name="LaButti K."/>
            <person name="Andreopoulos B."/>
            <person name="Pangilinan J."/>
            <person name="Nolan M."/>
            <person name="Tritt A."/>
            <person name="Clum A."/>
            <person name="Lipzen A."/>
            <person name="Daum C."/>
            <person name="Barry K."/>
            <person name="Grigoriev I.V."/>
            <person name="Vilgalys R."/>
        </authorList>
    </citation>
    <scope>NUCLEOTIDE SEQUENCE</scope>
    <source>
        <strain evidence="1">PMI_201</strain>
    </source>
</reference>
<accession>A0AAD4PZ57</accession>
<comment type="caution">
    <text evidence="1">The sequence shown here is derived from an EMBL/GenBank/DDBJ whole genome shotgun (WGS) entry which is preliminary data.</text>
</comment>
<evidence type="ECO:0000313" key="1">
    <source>
        <dbReference type="EMBL" id="KAH8695324.1"/>
    </source>
</evidence>
<protein>
    <submittedName>
        <fullName evidence="1">Uncharacterized protein</fullName>
    </submittedName>
</protein>
<sequence length="160" mass="18453">MSEPSPDIVEIAPDQDLVFQKSVFLASSPTFDDCYHSFSGQKDKSPSFPLFEKPWKGTTIDVLEIWLRAFHGNLNEASFKIAIPKVYDIMAIAQKYCFELKDPKPWFDQWYEKNKGDIKEQLLLLCWEFRHDKAFLQLSGFLVYHPNGRVTALSQALTTA</sequence>
<dbReference type="AlphaFoldDB" id="A0AAD4PZ57"/>
<proteinExistence type="predicted"/>
<keyword evidence="2" id="KW-1185">Reference proteome</keyword>
<gene>
    <name evidence="1" type="ORF">BGW36DRAFT_429203</name>
</gene>